<comment type="caution">
    <text evidence="2">The sequence shown here is derived from an EMBL/GenBank/DDBJ whole genome shotgun (WGS) entry which is preliminary data.</text>
</comment>
<feature type="transmembrane region" description="Helical" evidence="1">
    <location>
        <begin position="34"/>
        <end position="59"/>
    </location>
</feature>
<keyword evidence="1" id="KW-0812">Transmembrane</keyword>
<gene>
    <name evidence="2" type="ORF">LCGC14_1570380</name>
</gene>
<sequence>MLYSRWLGLAIFVVLLCLIIFYDKDKRGQKLKYYGMAFVEGMVGGFIIDYIGLTAGYYYFPRQPFLGLSYFLIVIPCWGVFGLLINCLWNWVGKEKFIRGTAVTIFPLFAFYEGSNLLTGSWVYTTPFYAIALGWFPLVWTFAGCNRRRKVVFKLEALRQQFRAESFVHQVIRDGLMAARILLTVAMFPLLIAIMIRICVELPTLIREEINVWSYTKYLLAMR</sequence>
<feature type="transmembrane region" description="Helical" evidence="1">
    <location>
        <begin position="97"/>
        <end position="115"/>
    </location>
</feature>
<feature type="transmembrane region" description="Helical" evidence="1">
    <location>
        <begin position="177"/>
        <end position="198"/>
    </location>
</feature>
<feature type="transmembrane region" description="Helical" evidence="1">
    <location>
        <begin position="6"/>
        <end position="22"/>
    </location>
</feature>
<organism evidence="2">
    <name type="scientific">marine sediment metagenome</name>
    <dbReference type="NCBI Taxonomy" id="412755"/>
    <lineage>
        <taxon>unclassified sequences</taxon>
        <taxon>metagenomes</taxon>
        <taxon>ecological metagenomes</taxon>
    </lineage>
</organism>
<name>A0A0F9IJZ2_9ZZZZ</name>
<protein>
    <submittedName>
        <fullName evidence="2">Uncharacterized protein</fullName>
    </submittedName>
</protein>
<feature type="transmembrane region" description="Helical" evidence="1">
    <location>
        <begin position="127"/>
        <end position="145"/>
    </location>
</feature>
<proteinExistence type="predicted"/>
<feature type="transmembrane region" description="Helical" evidence="1">
    <location>
        <begin position="65"/>
        <end position="85"/>
    </location>
</feature>
<evidence type="ECO:0000256" key="1">
    <source>
        <dbReference type="SAM" id="Phobius"/>
    </source>
</evidence>
<reference evidence="2" key="1">
    <citation type="journal article" date="2015" name="Nature">
        <title>Complex archaea that bridge the gap between prokaryotes and eukaryotes.</title>
        <authorList>
            <person name="Spang A."/>
            <person name="Saw J.H."/>
            <person name="Jorgensen S.L."/>
            <person name="Zaremba-Niedzwiedzka K."/>
            <person name="Martijn J."/>
            <person name="Lind A.E."/>
            <person name="van Eijk R."/>
            <person name="Schleper C."/>
            <person name="Guy L."/>
            <person name="Ettema T.J."/>
        </authorList>
    </citation>
    <scope>NUCLEOTIDE SEQUENCE</scope>
</reference>
<accession>A0A0F9IJZ2</accession>
<keyword evidence="1" id="KW-0472">Membrane</keyword>
<evidence type="ECO:0000313" key="2">
    <source>
        <dbReference type="EMBL" id="KKM27872.1"/>
    </source>
</evidence>
<keyword evidence="1" id="KW-1133">Transmembrane helix</keyword>
<dbReference type="EMBL" id="LAZR01012241">
    <property type="protein sequence ID" value="KKM27872.1"/>
    <property type="molecule type" value="Genomic_DNA"/>
</dbReference>
<dbReference type="AlphaFoldDB" id="A0A0F9IJZ2"/>